<name>A0A5C3KJN0_COPMA</name>
<feature type="transmembrane region" description="Helical" evidence="1">
    <location>
        <begin position="167"/>
        <end position="190"/>
    </location>
</feature>
<dbReference type="AlphaFoldDB" id="A0A5C3KJN0"/>
<keyword evidence="3" id="KW-1185">Reference proteome</keyword>
<accession>A0A5C3KJN0</accession>
<dbReference type="STRING" id="230819.A0A5C3KJN0"/>
<feature type="transmembrane region" description="Helical" evidence="1">
    <location>
        <begin position="109"/>
        <end position="125"/>
    </location>
</feature>
<evidence type="ECO:0000313" key="3">
    <source>
        <dbReference type="Proteomes" id="UP000307440"/>
    </source>
</evidence>
<evidence type="ECO:0000313" key="2">
    <source>
        <dbReference type="EMBL" id="TFK20083.1"/>
    </source>
</evidence>
<keyword evidence="1" id="KW-1133">Transmembrane helix</keyword>
<keyword evidence="1" id="KW-0812">Transmembrane</keyword>
<keyword evidence="1" id="KW-0472">Membrane</keyword>
<gene>
    <name evidence="2" type="ORF">FA15DRAFT_673873</name>
</gene>
<feature type="transmembrane region" description="Helical" evidence="1">
    <location>
        <begin position="137"/>
        <end position="155"/>
    </location>
</feature>
<dbReference type="OrthoDB" id="3226582at2759"/>
<dbReference type="EMBL" id="ML210313">
    <property type="protein sequence ID" value="TFK20083.1"/>
    <property type="molecule type" value="Genomic_DNA"/>
</dbReference>
<feature type="transmembrane region" description="Helical" evidence="1">
    <location>
        <begin position="30"/>
        <end position="59"/>
    </location>
</feature>
<sequence>MSDATLPTGSLPSPSLLPSGVPYDPYPKVIAPYIGAVFMETFLYGIYCVLFSICAFVLLRRNKTLHWVLLVYAICMFALASADIGYTFYIFFGKLLVGKLGFGSLYPKYVLFVTNNVLADSLLLYRCYVVWGYKKRIVAGPVLLLLAGTVCGYLFEGASMHLFQHSWIYLAMTLALNVILTGLTAGRIWFLARNAGSIIGQGLLERYNASIAILIESGVIYSFYIVLVLAFHHNPTANVILDAGLIQIVGIVPTLVIVQVGVGRAVSDLESGRRIEAASGASGERGEEGSVRLSLRSAIRSHRASNATSVGQLDVMRADHRRSTIQRGGRGRRGSLYCDMGLESDGYTSPLRTVVHSPTLPLPLSRVWSDASSVGDNASPVLVKPELSRSDVEVYECQPFGDGMGIELGNVNSRESRESVRSGRTVFSAL</sequence>
<reference evidence="2 3" key="1">
    <citation type="journal article" date="2019" name="Nat. Ecol. Evol.">
        <title>Megaphylogeny resolves global patterns of mushroom evolution.</title>
        <authorList>
            <person name="Varga T."/>
            <person name="Krizsan K."/>
            <person name="Foldi C."/>
            <person name="Dima B."/>
            <person name="Sanchez-Garcia M."/>
            <person name="Sanchez-Ramirez S."/>
            <person name="Szollosi G.J."/>
            <person name="Szarkandi J.G."/>
            <person name="Papp V."/>
            <person name="Albert L."/>
            <person name="Andreopoulos W."/>
            <person name="Angelini C."/>
            <person name="Antonin V."/>
            <person name="Barry K.W."/>
            <person name="Bougher N.L."/>
            <person name="Buchanan P."/>
            <person name="Buyck B."/>
            <person name="Bense V."/>
            <person name="Catcheside P."/>
            <person name="Chovatia M."/>
            <person name="Cooper J."/>
            <person name="Damon W."/>
            <person name="Desjardin D."/>
            <person name="Finy P."/>
            <person name="Geml J."/>
            <person name="Haridas S."/>
            <person name="Hughes K."/>
            <person name="Justo A."/>
            <person name="Karasinski D."/>
            <person name="Kautmanova I."/>
            <person name="Kiss B."/>
            <person name="Kocsube S."/>
            <person name="Kotiranta H."/>
            <person name="LaButti K.M."/>
            <person name="Lechner B.E."/>
            <person name="Liimatainen K."/>
            <person name="Lipzen A."/>
            <person name="Lukacs Z."/>
            <person name="Mihaltcheva S."/>
            <person name="Morgado L.N."/>
            <person name="Niskanen T."/>
            <person name="Noordeloos M.E."/>
            <person name="Ohm R.A."/>
            <person name="Ortiz-Santana B."/>
            <person name="Ovrebo C."/>
            <person name="Racz N."/>
            <person name="Riley R."/>
            <person name="Savchenko A."/>
            <person name="Shiryaev A."/>
            <person name="Soop K."/>
            <person name="Spirin V."/>
            <person name="Szebenyi C."/>
            <person name="Tomsovsky M."/>
            <person name="Tulloss R.E."/>
            <person name="Uehling J."/>
            <person name="Grigoriev I.V."/>
            <person name="Vagvolgyi C."/>
            <person name="Papp T."/>
            <person name="Martin F.M."/>
            <person name="Miettinen O."/>
            <person name="Hibbett D.S."/>
            <person name="Nagy L.G."/>
        </authorList>
    </citation>
    <scope>NUCLEOTIDE SEQUENCE [LARGE SCALE GENOMIC DNA]</scope>
    <source>
        <strain evidence="2 3">CBS 121175</strain>
    </source>
</reference>
<feature type="transmembrane region" description="Helical" evidence="1">
    <location>
        <begin position="66"/>
        <end position="89"/>
    </location>
</feature>
<feature type="transmembrane region" description="Helical" evidence="1">
    <location>
        <begin position="244"/>
        <end position="266"/>
    </location>
</feature>
<evidence type="ECO:0000256" key="1">
    <source>
        <dbReference type="SAM" id="Phobius"/>
    </source>
</evidence>
<protein>
    <submittedName>
        <fullName evidence="2">Uncharacterized protein</fullName>
    </submittedName>
</protein>
<proteinExistence type="predicted"/>
<dbReference type="Proteomes" id="UP000307440">
    <property type="component" value="Unassembled WGS sequence"/>
</dbReference>
<organism evidence="2 3">
    <name type="scientific">Coprinopsis marcescibilis</name>
    <name type="common">Agaric fungus</name>
    <name type="synonym">Psathyrella marcescibilis</name>
    <dbReference type="NCBI Taxonomy" id="230819"/>
    <lineage>
        <taxon>Eukaryota</taxon>
        <taxon>Fungi</taxon>
        <taxon>Dikarya</taxon>
        <taxon>Basidiomycota</taxon>
        <taxon>Agaricomycotina</taxon>
        <taxon>Agaricomycetes</taxon>
        <taxon>Agaricomycetidae</taxon>
        <taxon>Agaricales</taxon>
        <taxon>Agaricineae</taxon>
        <taxon>Psathyrellaceae</taxon>
        <taxon>Coprinopsis</taxon>
    </lineage>
</organism>
<feature type="transmembrane region" description="Helical" evidence="1">
    <location>
        <begin position="211"/>
        <end position="232"/>
    </location>
</feature>